<keyword evidence="10" id="KW-1185">Reference proteome</keyword>
<dbReference type="Gene3D" id="2.160.20.10">
    <property type="entry name" value="Single-stranded right-handed beta-helix, Pectin lyase-like"/>
    <property type="match status" value="1"/>
</dbReference>
<proteinExistence type="inferred from homology"/>
<keyword evidence="8" id="KW-0964">Secreted</keyword>
<evidence type="ECO:0000259" key="9">
    <source>
        <dbReference type="Pfam" id="PF01095"/>
    </source>
</evidence>
<evidence type="ECO:0000256" key="2">
    <source>
        <dbReference type="ARBA" id="ARBA00008891"/>
    </source>
</evidence>
<dbReference type="RefSeq" id="XP_056691529.1">
    <property type="nucleotide sequence ID" value="XM_056835551.1"/>
</dbReference>
<evidence type="ECO:0000256" key="8">
    <source>
        <dbReference type="RuleBase" id="RU000589"/>
    </source>
</evidence>
<comment type="function">
    <text evidence="8">Acts in the modification of cell walls via demethylesterification of cell wall pectin.</text>
</comment>
<accession>A0ABM3R7E7</accession>
<feature type="active site" evidence="7">
    <location>
        <position position="176"/>
    </location>
</feature>
<keyword evidence="8" id="KW-0961">Cell wall biogenesis/degradation</keyword>
<comment type="catalytic activity">
    <reaction evidence="6 8">
        <text>[(1-&gt;4)-alpha-D-galacturonosyl methyl ester](n) + n H2O = [(1-&gt;4)-alpha-D-galacturonosyl](n) + n methanol + n H(+)</text>
        <dbReference type="Rhea" id="RHEA:22380"/>
        <dbReference type="Rhea" id="RHEA-COMP:14570"/>
        <dbReference type="Rhea" id="RHEA-COMP:14573"/>
        <dbReference type="ChEBI" id="CHEBI:15377"/>
        <dbReference type="ChEBI" id="CHEBI:15378"/>
        <dbReference type="ChEBI" id="CHEBI:17790"/>
        <dbReference type="ChEBI" id="CHEBI:140522"/>
        <dbReference type="ChEBI" id="CHEBI:140523"/>
        <dbReference type="EC" id="3.1.1.11"/>
    </reaction>
</comment>
<dbReference type="Proteomes" id="UP000813463">
    <property type="component" value="Chromosome 2"/>
</dbReference>
<dbReference type="InterPro" id="IPR012334">
    <property type="entry name" value="Pectin_lyas_fold"/>
</dbReference>
<dbReference type="PROSITE" id="PS00503">
    <property type="entry name" value="PECTINESTERASE_2"/>
    <property type="match status" value="1"/>
</dbReference>
<evidence type="ECO:0000256" key="5">
    <source>
        <dbReference type="ARBA" id="ARBA00023085"/>
    </source>
</evidence>
<organism evidence="10 11">
    <name type="scientific">Spinacia oleracea</name>
    <name type="common">Spinach</name>
    <dbReference type="NCBI Taxonomy" id="3562"/>
    <lineage>
        <taxon>Eukaryota</taxon>
        <taxon>Viridiplantae</taxon>
        <taxon>Streptophyta</taxon>
        <taxon>Embryophyta</taxon>
        <taxon>Tracheophyta</taxon>
        <taxon>Spermatophyta</taxon>
        <taxon>Magnoliopsida</taxon>
        <taxon>eudicotyledons</taxon>
        <taxon>Gunneridae</taxon>
        <taxon>Pentapetalae</taxon>
        <taxon>Caryophyllales</taxon>
        <taxon>Chenopodiaceae</taxon>
        <taxon>Chenopodioideae</taxon>
        <taxon>Anserineae</taxon>
        <taxon>Spinacia</taxon>
    </lineage>
</organism>
<dbReference type="PANTHER" id="PTHR31321:SF72">
    <property type="entry name" value="PECTINESTERASE 11-RELATED"/>
    <property type="match status" value="1"/>
</dbReference>
<feature type="domain" description="Pectinesterase catalytic" evidence="9">
    <location>
        <begin position="34"/>
        <end position="300"/>
    </location>
</feature>
<reference evidence="10" key="1">
    <citation type="journal article" date="2021" name="Nat. Commun.">
        <title>Genomic analyses provide insights into spinach domestication and the genetic basis of agronomic traits.</title>
        <authorList>
            <person name="Cai X."/>
            <person name="Sun X."/>
            <person name="Xu C."/>
            <person name="Sun H."/>
            <person name="Wang X."/>
            <person name="Ge C."/>
            <person name="Zhang Z."/>
            <person name="Wang Q."/>
            <person name="Fei Z."/>
            <person name="Jiao C."/>
            <person name="Wang Q."/>
        </authorList>
    </citation>
    <scope>NUCLEOTIDE SEQUENCE [LARGE SCALE GENOMIC DNA]</scope>
    <source>
        <strain evidence="10">cv. Varoflay</strain>
    </source>
</reference>
<comment type="subcellular location">
    <subcellularLocation>
        <location evidence="8">Secreted</location>
        <location evidence="8">Cell wall</location>
    </subcellularLocation>
</comment>
<evidence type="ECO:0000313" key="11">
    <source>
        <dbReference type="RefSeq" id="XP_056691529.1"/>
    </source>
</evidence>
<dbReference type="SUPFAM" id="SSF51126">
    <property type="entry name" value="Pectin lyase-like"/>
    <property type="match status" value="1"/>
</dbReference>
<dbReference type="PANTHER" id="PTHR31321">
    <property type="entry name" value="ACYL-COA THIOESTER HYDROLASE YBHC-RELATED"/>
    <property type="match status" value="1"/>
</dbReference>
<evidence type="ECO:0000256" key="1">
    <source>
        <dbReference type="ARBA" id="ARBA00005184"/>
    </source>
</evidence>
<evidence type="ECO:0000313" key="10">
    <source>
        <dbReference type="Proteomes" id="UP000813463"/>
    </source>
</evidence>
<keyword evidence="5 8" id="KW-0063">Aspartyl esterase</keyword>
<reference evidence="11" key="2">
    <citation type="submission" date="2025-08" db="UniProtKB">
        <authorList>
            <consortium name="RefSeq"/>
        </authorList>
    </citation>
    <scope>IDENTIFICATION</scope>
    <source>
        <tissue evidence="11">Leaf</tissue>
    </source>
</reference>
<evidence type="ECO:0000256" key="3">
    <source>
        <dbReference type="ARBA" id="ARBA00013229"/>
    </source>
</evidence>
<keyword evidence="8" id="KW-0732">Signal</keyword>
<dbReference type="InterPro" id="IPR000070">
    <property type="entry name" value="Pectinesterase_cat"/>
</dbReference>
<feature type="signal peptide" evidence="8">
    <location>
        <begin position="1"/>
        <end position="24"/>
    </location>
</feature>
<dbReference type="GeneID" id="110790564"/>
<sequence length="314" mass="35238">MGIIHGYLLMLVVAMGSMATTCNAERVWKRIITVDQSGKKGNYVKIQDAIDAVPSNNVHPVFIRVEPGIYKEKIHVPENKPLITLSGRNANTTVITWNDGGDIFKSPTLTVFASDFVGRYLTIQNTYGTTDKAVALRVTSEKAMFYACRIISYQDTLLDESGRHFYNNCYIEGATDFIFGNAASLFKQCHLRSTSEDNGAITAQRRTSEEENTGFYFVRCKITGVKRCVLGRPWGPYSRVVFSQTYMSSAVLPQGWDDWGKSSTHRTAYYGEYKCFGPGAKRTHRVGWSLSLSIQQASPYLTMNIMDANNWVMS</sequence>
<evidence type="ECO:0000256" key="7">
    <source>
        <dbReference type="PROSITE-ProRule" id="PRU10040"/>
    </source>
</evidence>
<evidence type="ECO:0000256" key="4">
    <source>
        <dbReference type="ARBA" id="ARBA00022801"/>
    </source>
</evidence>
<comment type="similarity">
    <text evidence="2">Belongs to the pectinesterase family.</text>
</comment>
<gene>
    <name evidence="11" type="primary">LOC110790564</name>
</gene>
<comment type="pathway">
    <text evidence="1 8">Glycan metabolism; pectin degradation; 2-dehydro-3-deoxy-D-gluconate from pectin: step 1/5.</text>
</comment>
<protein>
    <recommendedName>
        <fullName evidence="3 8">Pectinesterase</fullName>
        <ecNumber evidence="3 8">3.1.1.11</ecNumber>
    </recommendedName>
</protein>
<name>A0ABM3R7E7_SPIOL</name>
<dbReference type="InterPro" id="IPR018040">
    <property type="entry name" value="Pectinesterase_Tyr_AS"/>
</dbReference>
<dbReference type="Pfam" id="PF01095">
    <property type="entry name" value="Pectinesterase"/>
    <property type="match status" value="1"/>
</dbReference>
<keyword evidence="4 8" id="KW-0378">Hydrolase</keyword>
<evidence type="ECO:0000256" key="6">
    <source>
        <dbReference type="ARBA" id="ARBA00047928"/>
    </source>
</evidence>
<feature type="chain" id="PRO_5044998918" description="Pectinesterase" evidence="8">
    <location>
        <begin position="25"/>
        <end position="314"/>
    </location>
</feature>
<dbReference type="InterPro" id="IPR033131">
    <property type="entry name" value="Pectinesterase_Asp_AS"/>
</dbReference>
<dbReference type="InterPro" id="IPR011050">
    <property type="entry name" value="Pectin_lyase_fold/virulence"/>
</dbReference>
<dbReference type="PROSITE" id="PS00800">
    <property type="entry name" value="PECTINESTERASE_1"/>
    <property type="match status" value="1"/>
</dbReference>
<keyword evidence="8" id="KW-0134">Cell wall</keyword>
<dbReference type="EC" id="3.1.1.11" evidence="3 8"/>